<dbReference type="EMBL" id="JARJCN010000024">
    <property type="protein sequence ID" value="KAJ7089288.1"/>
    <property type="molecule type" value="Genomic_DNA"/>
</dbReference>
<dbReference type="AlphaFoldDB" id="A0AAD6U8Y2"/>
<feature type="compositionally biased region" description="Low complexity" evidence="1">
    <location>
        <begin position="501"/>
        <end position="512"/>
    </location>
</feature>
<feature type="region of interest" description="Disordered" evidence="1">
    <location>
        <begin position="527"/>
        <end position="632"/>
    </location>
</feature>
<dbReference type="Proteomes" id="UP001222325">
    <property type="component" value="Unassembled WGS sequence"/>
</dbReference>
<accession>A0AAD6U8Y2</accession>
<protein>
    <submittedName>
        <fullName evidence="2">Uncharacterized protein</fullName>
    </submittedName>
</protein>
<organism evidence="2 3">
    <name type="scientific">Mycena belliarum</name>
    <dbReference type="NCBI Taxonomy" id="1033014"/>
    <lineage>
        <taxon>Eukaryota</taxon>
        <taxon>Fungi</taxon>
        <taxon>Dikarya</taxon>
        <taxon>Basidiomycota</taxon>
        <taxon>Agaricomycotina</taxon>
        <taxon>Agaricomycetes</taxon>
        <taxon>Agaricomycetidae</taxon>
        <taxon>Agaricales</taxon>
        <taxon>Marasmiineae</taxon>
        <taxon>Mycenaceae</taxon>
        <taxon>Mycena</taxon>
    </lineage>
</organism>
<feature type="compositionally biased region" description="Basic and acidic residues" evidence="1">
    <location>
        <begin position="769"/>
        <end position="782"/>
    </location>
</feature>
<feature type="region of interest" description="Disordered" evidence="1">
    <location>
        <begin position="462"/>
        <end position="512"/>
    </location>
</feature>
<gene>
    <name evidence="2" type="ORF">B0H15DRAFT_981271</name>
</gene>
<feature type="compositionally biased region" description="Basic and acidic residues" evidence="1">
    <location>
        <begin position="540"/>
        <end position="555"/>
    </location>
</feature>
<keyword evidence="3" id="KW-1185">Reference proteome</keyword>
<evidence type="ECO:0000313" key="3">
    <source>
        <dbReference type="Proteomes" id="UP001222325"/>
    </source>
</evidence>
<reference evidence="2" key="1">
    <citation type="submission" date="2023-03" db="EMBL/GenBank/DDBJ databases">
        <title>Massive genome expansion in bonnet fungi (Mycena s.s.) driven by repeated elements and novel gene families across ecological guilds.</title>
        <authorList>
            <consortium name="Lawrence Berkeley National Laboratory"/>
            <person name="Harder C.B."/>
            <person name="Miyauchi S."/>
            <person name="Viragh M."/>
            <person name="Kuo A."/>
            <person name="Thoen E."/>
            <person name="Andreopoulos B."/>
            <person name="Lu D."/>
            <person name="Skrede I."/>
            <person name="Drula E."/>
            <person name="Henrissat B."/>
            <person name="Morin E."/>
            <person name="Kohler A."/>
            <person name="Barry K."/>
            <person name="LaButti K."/>
            <person name="Morin E."/>
            <person name="Salamov A."/>
            <person name="Lipzen A."/>
            <person name="Mereny Z."/>
            <person name="Hegedus B."/>
            <person name="Baldrian P."/>
            <person name="Stursova M."/>
            <person name="Weitz H."/>
            <person name="Taylor A."/>
            <person name="Grigoriev I.V."/>
            <person name="Nagy L.G."/>
            <person name="Martin F."/>
            <person name="Kauserud H."/>
        </authorList>
    </citation>
    <scope>NUCLEOTIDE SEQUENCE</scope>
    <source>
        <strain evidence="2">CBHHK173m</strain>
    </source>
</reference>
<sequence>MPDSYLDQLWSRYHASPEPGMSSLYRTCLAFTKHVLQPSHIILSGGGFTLLPDLADPLPHVISGMNSVLRLAAQEHGLCGIPSIGTLELDVLTNTGLLLCSTQNQVVRSWVILIDRLAAAMHDIKYLCVGDPLHLSRHPWTSRIPSILLSLPPSLRIKLPVEFLRTHGIVVPCTANASTISMQTEAVMRRVASPPLHASAAPPSSVVSLKTLAERVGSIAGMTSSHIVGAQRINGRFTLDSHVFKSVEKTVHDLQSELTKTLSSSSSGFLVDPHGVLLQTLRGSSSIGELSVAWTALQRRLSLALNRLMDYQAKLQDSRQQTGSALVDMHTLAHNECRSACCTADGMNRGTLLDVRKAHHPSVKATVAAIKARERAVTKRVTCREPHGRASCGYVLPPYQSPAPANEIAHAAAVELGGQHGNQAESVSLTENKASVATRNLPKIPSSTTRAPALVKSDAVIKLGGREKPHQRTAIPDLGDIRTRDEESIASSEQYPPLHMSPSASSLPPSAAPALVFDKGMVELGGQGKAPQYMANPDSGEAHTLDEDSSARSERYPPLPTSRPASSPSTPRPLVPSQATPATAPPHNLAPFRDPIRGDRGPVVPPSPRSKPRLQEEAVKAGAVTPSQRSPAVAHVKDKTAVGLGGLRDVKDPVLRPKPEALDVALVAPPPKPPAPAPAIADTVELGGLRVEVTQPRMIASAGQIERGGLASVLPGRDTRQADEVACSRVAAESSVRQPPQETTFHDSVTRAGPAPLPICDTGPYQRDPALRGEKLRTRDEDSSTSIEPSPPPHTSRPESSSSPPAAPAFIFDEGRVECGGPSDAAHAVDQHRMVKLEMLELARSSDILSFALVSTILRTRWILHLVCKAHGELVPKLAWEREVPTPNSRIFALTWTPSDHGSRHARGALSRAVKSLPKLGHSSIPGWFQPNFSQLPAPDWRQLCIPKSNRGAFVGFPKSFEAPDARSKP</sequence>
<proteinExistence type="predicted"/>
<comment type="caution">
    <text evidence="2">The sequence shown here is derived from an EMBL/GenBank/DDBJ whole genome shotgun (WGS) entry which is preliminary data.</text>
</comment>
<name>A0AAD6U8Y2_9AGAR</name>
<feature type="region of interest" description="Disordered" evidence="1">
    <location>
        <begin position="724"/>
        <end position="809"/>
    </location>
</feature>
<evidence type="ECO:0000313" key="2">
    <source>
        <dbReference type="EMBL" id="KAJ7089288.1"/>
    </source>
</evidence>
<evidence type="ECO:0000256" key="1">
    <source>
        <dbReference type="SAM" id="MobiDB-lite"/>
    </source>
</evidence>